<feature type="domain" description="PAS" evidence="14">
    <location>
        <begin position="162"/>
        <end position="248"/>
    </location>
</feature>
<dbReference type="Pfam" id="PF13426">
    <property type="entry name" value="PAS_9"/>
    <property type="match status" value="1"/>
</dbReference>
<dbReference type="InterPro" id="IPR005467">
    <property type="entry name" value="His_kinase_dom"/>
</dbReference>
<dbReference type="PRINTS" id="PR00344">
    <property type="entry name" value="BCTRLSENSOR"/>
</dbReference>
<dbReference type="FunFam" id="3.30.565.10:FF:000023">
    <property type="entry name" value="PAS domain-containing sensor histidine kinase"/>
    <property type="match status" value="1"/>
</dbReference>
<evidence type="ECO:0000256" key="12">
    <source>
        <dbReference type="SAM" id="Coils"/>
    </source>
</evidence>
<dbReference type="SMART" id="SM00387">
    <property type="entry name" value="HATPase_c"/>
    <property type="match status" value="1"/>
</dbReference>
<keyword evidence="12" id="KW-0175">Coiled coil</keyword>
<keyword evidence="11" id="KW-0472">Membrane</keyword>
<evidence type="ECO:0000256" key="6">
    <source>
        <dbReference type="ARBA" id="ARBA00022679"/>
    </source>
</evidence>
<keyword evidence="6" id="KW-0808">Transferase</keyword>
<dbReference type="InterPro" id="IPR036890">
    <property type="entry name" value="HATPase_C_sf"/>
</dbReference>
<evidence type="ECO:0000256" key="4">
    <source>
        <dbReference type="ARBA" id="ARBA00022475"/>
    </source>
</evidence>
<dbReference type="GO" id="GO:0000155">
    <property type="term" value="F:phosphorelay sensor kinase activity"/>
    <property type="evidence" value="ECO:0007669"/>
    <property type="project" value="InterPro"/>
</dbReference>
<comment type="catalytic activity">
    <reaction evidence="1">
        <text>ATP + protein L-histidine = ADP + protein N-phospho-L-histidine.</text>
        <dbReference type="EC" id="2.7.13.3"/>
    </reaction>
</comment>
<dbReference type="EC" id="2.7.13.3" evidence="3"/>
<proteinExistence type="predicted"/>
<keyword evidence="5" id="KW-0597">Phosphoprotein</keyword>
<dbReference type="InterPro" id="IPR004358">
    <property type="entry name" value="Sig_transdc_His_kin-like_C"/>
</dbReference>
<dbReference type="CDD" id="cd00130">
    <property type="entry name" value="PAS"/>
    <property type="match status" value="2"/>
</dbReference>
<organism evidence="15 16">
    <name type="scientific">Candidatus Nealsonbacteria bacterium RBG_13_37_56</name>
    <dbReference type="NCBI Taxonomy" id="1801661"/>
    <lineage>
        <taxon>Bacteria</taxon>
        <taxon>Candidatus Nealsoniibacteriota</taxon>
    </lineage>
</organism>
<comment type="subcellular location">
    <subcellularLocation>
        <location evidence="2">Cell membrane</location>
    </subcellularLocation>
</comment>
<feature type="coiled-coil region" evidence="12">
    <location>
        <begin position="142"/>
        <end position="169"/>
    </location>
</feature>
<evidence type="ECO:0000256" key="11">
    <source>
        <dbReference type="ARBA" id="ARBA00023136"/>
    </source>
</evidence>
<dbReference type="EMBL" id="MHLW01000020">
    <property type="protein sequence ID" value="OGZ18016.1"/>
    <property type="molecule type" value="Genomic_DNA"/>
</dbReference>
<evidence type="ECO:0000256" key="9">
    <source>
        <dbReference type="ARBA" id="ARBA00022840"/>
    </source>
</evidence>
<keyword evidence="8" id="KW-0418">Kinase</keyword>
<dbReference type="PROSITE" id="PS50109">
    <property type="entry name" value="HIS_KIN"/>
    <property type="match status" value="1"/>
</dbReference>
<dbReference type="GO" id="GO:0005886">
    <property type="term" value="C:plasma membrane"/>
    <property type="evidence" value="ECO:0007669"/>
    <property type="project" value="UniProtKB-SubCell"/>
</dbReference>
<dbReference type="CDD" id="cd00075">
    <property type="entry name" value="HATPase"/>
    <property type="match status" value="1"/>
</dbReference>
<dbReference type="Pfam" id="PF00989">
    <property type="entry name" value="PAS"/>
    <property type="match status" value="1"/>
</dbReference>
<dbReference type="NCBIfam" id="TIGR00229">
    <property type="entry name" value="sensory_box"/>
    <property type="match status" value="2"/>
</dbReference>
<gene>
    <name evidence="15" type="ORF">A2V72_02025</name>
</gene>
<dbReference type="Proteomes" id="UP000178893">
    <property type="component" value="Unassembled WGS sequence"/>
</dbReference>
<dbReference type="InterPro" id="IPR036097">
    <property type="entry name" value="HisK_dim/P_sf"/>
</dbReference>
<evidence type="ECO:0000256" key="10">
    <source>
        <dbReference type="ARBA" id="ARBA00023012"/>
    </source>
</evidence>
<evidence type="ECO:0000256" key="1">
    <source>
        <dbReference type="ARBA" id="ARBA00000085"/>
    </source>
</evidence>
<dbReference type="SUPFAM" id="SSF55874">
    <property type="entry name" value="ATPase domain of HSP90 chaperone/DNA topoisomerase II/histidine kinase"/>
    <property type="match status" value="1"/>
</dbReference>
<evidence type="ECO:0000256" key="8">
    <source>
        <dbReference type="ARBA" id="ARBA00022777"/>
    </source>
</evidence>
<dbReference type="GO" id="GO:0005524">
    <property type="term" value="F:ATP binding"/>
    <property type="evidence" value="ECO:0007669"/>
    <property type="project" value="UniProtKB-KW"/>
</dbReference>
<dbReference type="SUPFAM" id="SSF55785">
    <property type="entry name" value="PYP-like sensor domain (PAS domain)"/>
    <property type="match status" value="2"/>
</dbReference>
<evidence type="ECO:0000256" key="5">
    <source>
        <dbReference type="ARBA" id="ARBA00022553"/>
    </source>
</evidence>
<dbReference type="GO" id="GO:0004721">
    <property type="term" value="F:phosphoprotein phosphatase activity"/>
    <property type="evidence" value="ECO:0007669"/>
    <property type="project" value="TreeGrafter"/>
</dbReference>
<accession>A0A1G2DWT3</accession>
<evidence type="ECO:0000313" key="15">
    <source>
        <dbReference type="EMBL" id="OGZ18016.1"/>
    </source>
</evidence>
<evidence type="ECO:0000256" key="2">
    <source>
        <dbReference type="ARBA" id="ARBA00004236"/>
    </source>
</evidence>
<evidence type="ECO:0000259" key="13">
    <source>
        <dbReference type="PROSITE" id="PS50109"/>
    </source>
</evidence>
<dbReference type="SMART" id="SM00091">
    <property type="entry name" value="PAS"/>
    <property type="match status" value="2"/>
</dbReference>
<evidence type="ECO:0000313" key="16">
    <source>
        <dbReference type="Proteomes" id="UP000178893"/>
    </source>
</evidence>
<dbReference type="Pfam" id="PF00512">
    <property type="entry name" value="HisKA"/>
    <property type="match status" value="1"/>
</dbReference>
<dbReference type="Pfam" id="PF02518">
    <property type="entry name" value="HATPase_c"/>
    <property type="match status" value="1"/>
</dbReference>
<feature type="domain" description="Histidine kinase" evidence="13">
    <location>
        <begin position="284"/>
        <end position="504"/>
    </location>
</feature>
<dbReference type="PANTHER" id="PTHR45453:SF1">
    <property type="entry name" value="PHOSPHATE REGULON SENSOR PROTEIN PHOR"/>
    <property type="match status" value="1"/>
</dbReference>
<dbReference type="Gene3D" id="3.30.450.20">
    <property type="entry name" value="PAS domain"/>
    <property type="match status" value="2"/>
</dbReference>
<dbReference type="InterPro" id="IPR003661">
    <property type="entry name" value="HisK_dim/P_dom"/>
</dbReference>
<dbReference type="InterPro" id="IPR013767">
    <property type="entry name" value="PAS_fold"/>
</dbReference>
<evidence type="ECO:0000259" key="14">
    <source>
        <dbReference type="PROSITE" id="PS50112"/>
    </source>
</evidence>
<sequence length="504" mass="58001">MVIKKQENDKISVLLNDLNSLQSYVNDIFTFSPLPICFISPIGVILEANPVFVKISNLSFNEIIGKSVEDFFDKREIKQVFNDTIEKGSVEGKEVWFSPKEKAEMPVQVFTRVRVDEKGEKVGYFLSVVDLTEIKRTQRDARGALMNILEDVKEEKNKAEEEKNKTLAIINNFADGILVLDKNDKILLVNPKAESFFEVNAKDLIGKTTLEFSKESPLWPLLEIFSKKAKEFFREEINIREELILETSLVSVVREEEKIGSLIILHDVSREKLIEKMKSEFVSLTAHQLRTPLSAMKWSMRMILDGELGKINKEQKDFLQNNYDSNEKMIHLINDLLNVTRIEEGRFLYQLISVDIGQIIEEAVRSHKELAKKRKIKLEFKKPAQKAPKFMMDVDKMKMALENLIDNAVRYNIKGGYVKVSLEKNKDKVEISIKDNGVGIPERQYPRIFTKFFRAANVIKIDTEGSGLGLYIAKNIIEAHKGKIWFESDVNKGTVFYVQIPIKK</sequence>
<dbReference type="CDD" id="cd00082">
    <property type="entry name" value="HisKA"/>
    <property type="match status" value="1"/>
</dbReference>
<dbReference type="Gene3D" id="1.10.287.130">
    <property type="match status" value="1"/>
</dbReference>
<reference evidence="15 16" key="1">
    <citation type="journal article" date="2016" name="Nat. Commun.">
        <title>Thousands of microbial genomes shed light on interconnected biogeochemical processes in an aquifer system.</title>
        <authorList>
            <person name="Anantharaman K."/>
            <person name="Brown C.T."/>
            <person name="Hug L.A."/>
            <person name="Sharon I."/>
            <person name="Castelle C.J."/>
            <person name="Probst A.J."/>
            <person name="Thomas B.C."/>
            <person name="Singh A."/>
            <person name="Wilkins M.J."/>
            <person name="Karaoz U."/>
            <person name="Brodie E.L."/>
            <person name="Williams K.H."/>
            <person name="Hubbard S.S."/>
            <person name="Banfield J.F."/>
        </authorList>
    </citation>
    <scope>NUCLEOTIDE SEQUENCE [LARGE SCALE GENOMIC DNA]</scope>
</reference>
<dbReference type="InterPro" id="IPR003594">
    <property type="entry name" value="HATPase_dom"/>
</dbReference>
<dbReference type="AlphaFoldDB" id="A0A1G2DWT3"/>
<dbReference type="GO" id="GO:0016036">
    <property type="term" value="P:cellular response to phosphate starvation"/>
    <property type="evidence" value="ECO:0007669"/>
    <property type="project" value="TreeGrafter"/>
</dbReference>
<keyword evidence="7" id="KW-0547">Nucleotide-binding</keyword>
<keyword evidence="4" id="KW-1003">Cell membrane</keyword>
<dbReference type="SMART" id="SM00388">
    <property type="entry name" value="HisKA"/>
    <property type="match status" value="1"/>
</dbReference>
<name>A0A1G2DWT3_9BACT</name>
<keyword evidence="9" id="KW-0067">ATP-binding</keyword>
<dbReference type="PANTHER" id="PTHR45453">
    <property type="entry name" value="PHOSPHATE REGULON SENSOR PROTEIN PHOR"/>
    <property type="match status" value="1"/>
</dbReference>
<evidence type="ECO:0000256" key="3">
    <source>
        <dbReference type="ARBA" id="ARBA00012438"/>
    </source>
</evidence>
<protein>
    <recommendedName>
        <fullName evidence="3">histidine kinase</fullName>
        <ecNumber evidence="3">2.7.13.3</ecNumber>
    </recommendedName>
</protein>
<dbReference type="GO" id="GO:0006355">
    <property type="term" value="P:regulation of DNA-templated transcription"/>
    <property type="evidence" value="ECO:0007669"/>
    <property type="project" value="InterPro"/>
</dbReference>
<dbReference type="InterPro" id="IPR050351">
    <property type="entry name" value="BphY/WalK/GraS-like"/>
</dbReference>
<dbReference type="InterPro" id="IPR000014">
    <property type="entry name" value="PAS"/>
</dbReference>
<dbReference type="SUPFAM" id="SSF47384">
    <property type="entry name" value="Homodimeric domain of signal transducing histidine kinase"/>
    <property type="match status" value="1"/>
</dbReference>
<evidence type="ECO:0000256" key="7">
    <source>
        <dbReference type="ARBA" id="ARBA00022741"/>
    </source>
</evidence>
<dbReference type="InterPro" id="IPR035965">
    <property type="entry name" value="PAS-like_dom_sf"/>
</dbReference>
<comment type="caution">
    <text evidence="15">The sequence shown here is derived from an EMBL/GenBank/DDBJ whole genome shotgun (WGS) entry which is preliminary data.</text>
</comment>
<keyword evidence="10" id="KW-0902">Two-component regulatory system</keyword>
<dbReference type="Gene3D" id="3.30.565.10">
    <property type="entry name" value="Histidine kinase-like ATPase, C-terminal domain"/>
    <property type="match status" value="1"/>
</dbReference>
<dbReference type="PROSITE" id="PS50112">
    <property type="entry name" value="PAS"/>
    <property type="match status" value="1"/>
</dbReference>